<keyword evidence="3 4" id="KW-0620">Polyamine biosynthesis</keyword>
<comment type="caution">
    <text evidence="4">Lacks conserved residue(s) required for the propagation of feature annotation.</text>
</comment>
<dbReference type="EMBL" id="MFKF01000253">
    <property type="protein sequence ID" value="OGG48209.1"/>
    <property type="molecule type" value="Genomic_DNA"/>
</dbReference>
<feature type="active site" description="Proton acceptor" evidence="4 5">
    <location>
        <position position="150"/>
    </location>
</feature>
<comment type="catalytic activity">
    <reaction evidence="4">
        <text>S-adenosyl 3-(methylsulfanyl)propylamine + putrescine = S-methyl-5'-thioadenosine + spermidine + H(+)</text>
        <dbReference type="Rhea" id="RHEA:12721"/>
        <dbReference type="ChEBI" id="CHEBI:15378"/>
        <dbReference type="ChEBI" id="CHEBI:17509"/>
        <dbReference type="ChEBI" id="CHEBI:57443"/>
        <dbReference type="ChEBI" id="CHEBI:57834"/>
        <dbReference type="ChEBI" id="CHEBI:326268"/>
        <dbReference type="EC" id="2.5.1.16"/>
    </reaction>
</comment>
<evidence type="ECO:0000256" key="1">
    <source>
        <dbReference type="ARBA" id="ARBA00007867"/>
    </source>
</evidence>
<dbReference type="Gene3D" id="2.30.140.10">
    <property type="entry name" value="Spermidine synthase, tetramerisation domain"/>
    <property type="match status" value="1"/>
</dbReference>
<dbReference type="InterPro" id="IPR035246">
    <property type="entry name" value="Spermidine_synt_N"/>
</dbReference>
<evidence type="ECO:0000256" key="3">
    <source>
        <dbReference type="ARBA" id="ARBA00023115"/>
    </source>
</evidence>
<dbReference type="InterPro" id="IPR029063">
    <property type="entry name" value="SAM-dependent_MTases_sf"/>
</dbReference>
<keyword evidence="4" id="KW-0745">Spermidine biosynthesis</keyword>
<protein>
    <recommendedName>
        <fullName evidence="4">Polyamine aminopropyltransferase</fullName>
    </recommendedName>
    <alternativeName>
        <fullName evidence="4">Putrescine aminopropyltransferase</fullName>
        <shortName evidence="4">PAPT</shortName>
    </alternativeName>
    <alternativeName>
        <fullName evidence="4">Spermidine synthase</fullName>
        <shortName evidence="4">SPDS</shortName>
        <shortName evidence="4">SPDSY</shortName>
        <ecNumber evidence="4">2.5.1.16</ecNumber>
    </alternativeName>
</protein>
<comment type="function">
    <text evidence="4">Catalyzes the irreversible transfer of a propylamine group from the amino donor S-adenosylmethioninamine (decarboxy-AdoMet) to putrescine (1,4-diaminobutane) to yield spermidine.</text>
</comment>
<evidence type="ECO:0000313" key="7">
    <source>
        <dbReference type="EMBL" id="OGG48209.1"/>
    </source>
</evidence>
<evidence type="ECO:0000259" key="6">
    <source>
        <dbReference type="PROSITE" id="PS51006"/>
    </source>
</evidence>
<feature type="domain" description="PABS" evidence="6">
    <location>
        <begin position="1"/>
        <end position="230"/>
    </location>
</feature>
<comment type="caution">
    <text evidence="7">The sequence shown here is derived from an EMBL/GenBank/DDBJ whole genome shotgun (WGS) entry which is preliminary data.</text>
</comment>
<gene>
    <name evidence="4" type="primary">speE</name>
    <name evidence="7" type="ORF">A3F84_21940</name>
</gene>
<dbReference type="InterPro" id="IPR037163">
    <property type="entry name" value="Spermidine_synt_N_sf"/>
</dbReference>
<feature type="binding site" evidence="4">
    <location>
        <begin position="150"/>
        <end position="153"/>
    </location>
    <ligand>
        <name>spermidine</name>
        <dbReference type="ChEBI" id="CHEBI:57834"/>
    </ligand>
</feature>
<feature type="binding site" evidence="4">
    <location>
        <position position="26"/>
    </location>
    <ligand>
        <name>S-methyl-5'-thioadenosine</name>
        <dbReference type="ChEBI" id="CHEBI:17509"/>
    </ligand>
</feature>
<evidence type="ECO:0000256" key="4">
    <source>
        <dbReference type="HAMAP-Rule" id="MF_00198"/>
    </source>
</evidence>
<dbReference type="UniPathway" id="UPA00248">
    <property type="reaction ID" value="UER00314"/>
</dbReference>
<dbReference type="PANTHER" id="PTHR11558">
    <property type="entry name" value="SPERMIDINE/SPERMINE SYNTHASE"/>
    <property type="match status" value="1"/>
</dbReference>
<evidence type="ECO:0000256" key="5">
    <source>
        <dbReference type="PROSITE-ProRule" id="PRU00354"/>
    </source>
</evidence>
<feature type="binding site" evidence="4">
    <location>
        <begin position="132"/>
        <end position="133"/>
    </location>
    <ligand>
        <name>S-methyl-5'-thioadenosine</name>
        <dbReference type="ChEBI" id="CHEBI:17509"/>
    </ligand>
</feature>
<comment type="pathway">
    <text evidence="4">Amine and polyamine biosynthesis; spermidine biosynthesis; spermidine from putrescine: step 1/1.</text>
</comment>
<name>A0A1F6CG92_HANXR</name>
<dbReference type="EC" id="2.5.1.16" evidence="4"/>
<dbReference type="Pfam" id="PF17284">
    <property type="entry name" value="Spermine_synt_N"/>
    <property type="match status" value="1"/>
</dbReference>
<keyword evidence="2 4" id="KW-0808">Transferase</keyword>
<evidence type="ECO:0000313" key="8">
    <source>
        <dbReference type="Proteomes" id="UP000178606"/>
    </source>
</evidence>
<dbReference type="Proteomes" id="UP000178606">
    <property type="component" value="Unassembled WGS sequence"/>
</dbReference>
<feature type="binding site" evidence="4">
    <location>
        <position position="57"/>
    </location>
    <ligand>
        <name>spermidine</name>
        <dbReference type="ChEBI" id="CHEBI:57834"/>
    </ligand>
</feature>
<reference evidence="7 8" key="1">
    <citation type="journal article" date="2016" name="Nat. Commun.">
        <title>Thousands of microbial genomes shed light on interconnected biogeochemical processes in an aquifer system.</title>
        <authorList>
            <person name="Anantharaman K."/>
            <person name="Brown C.T."/>
            <person name="Hug L.A."/>
            <person name="Sharon I."/>
            <person name="Castelle C.J."/>
            <person name="Probst A.J."/>
            <person name="Thomas B.C."/>
            <person name="Singh A."/>
            <person name="Wilkins M.J."/>
            <person name="Karaoz U."/>
            <person name="Brodie E.L."/>
            <person name="Williams K.H."/>
            <person name="Hubbard S.S."/>
            <person name="Banfield J.F."/>
        </authorList>
    </citation>
    <scope>NUCLEOTIDE SEQUENCE [LARGE SCALE GENOMIC DNA]</scope>
    <source>
        <strain evidence="8">RIFCSPLOWO2_12_FULL_64_10</strain>
    </source>
</reference>
<dbReference type="InterPro" id="IPR001045">
    <property type="entry name" value="Spermi_synthase"/>
</dbReference>
<dbReference type="SUPFAM" id="SSF53335">
    <property type="entry name" value="S-adenosyl-L-methionine-dependent methyltransferases"/>
    <property type="match status" value="1"/>
</dbReference>
<accession>A0A1F6CG92</accession>
<dbReference type="PROSITE" id="PS51006">
    <property type="entry name" value="PABS_2"/>
    <property type="match status" value="1"/>
</dbReference>
<comment type="subunit">
    <text evidence="4">Homodimer or homotetramer.</text>
</comment>
<dbReference type="GO" id="GO:0008295">
    <property type="term" value="P:spermidine biosynthetic process"/>
    <property type="evidence" value="ECO:0007669"/>
    <property type="project" value="UniProtKB-UniRule"/>
</dbReference>
<organism evidence="7 8">
    <name type="scientific">Handelsmanbacteria sp. (strain RIFCSPLOWO2_12_FULL_64_10)</name>
    <dbReference type="NCBI Taxonomy" id="1817868"/>
    <lineage>
        <taxon>Bacteria</taxon>
        <taxon>Candidatus Handelsmaniibacteriota</taxon>
    </lineage>
</organism>
<dbReference type="PANTHER" id="PTHR11558:SF11">
    <property type="entry name" value="SPERMIDINE SYNTHASE"/>
    <property type="match status" value="1"/>
</dbReference>
<proteinExistence type="inferred from homology"/>
<dbReference type="InterPro" id="IPR030374">
    <property type="entry name" value="PABS"/>
</dbReference>
<comment type="similarity">
    <text evidence="1 4">Belongs to the spermidine/spermine synthase family.</text>
</comment>
<dbReference type="NCBIfam" id="TIGR00417">
    <property type="entry name" value="speE"/>
    <property type="match status" value="1"/>
</dbReference>
<dbReference type="CDD" id="cd02440">
    <property type="entry name" value="AdoMet_MTases"/>
    <property type="match status" value="1"/>
</dbReference>
<dbReference type="AlphaFoldDB" id="A0A1F6CG92"/>
<dbReference type="GO" id="GO:0004766">
    <property type="term" value="F:spermidine synthase activity"/>
    <property type="evidence" value="ECO:0007669"/>
    <property type="project" value="UniProtKB-UniRule"/>
</dbReference>
<feature type="binding site" evidence="4">
    <location>
        <position position="81"/>
    </location>
    <ligand>
        <name>spermidine</name>
        <dbReference type="ChEBI" id="CHEBI:57834"/>
    </ligand>
</feature>
<dbReference type="HAMAP" id="MF_00198">
    <property type="entry name" value="Spermidine_synth"/>
    <property type="match status" value="1"/>
</dbReference>
<feature type="binding site" evidence="4">
    <location>
        <position position="100"/>
    </location>
    <ligand>
        <name>S-methyl-5'-thioadenosine</name>
        <dbReference type="ChEBI" id="CHEBI:17509"/>
    </ligand>
</feature>
<dbReference type="NCBIfam" id="NF002010">
    <property type="entry name" value="PRK00811.1"/>
    <property type="match status" value="1"/>
</dbReference>
<dbReference type="Pfam" id="PF01564">
    <property type="entry name" value="Spermine_synth"/>
    <property type="match status" value="1"/>
</dbReference>
<sequence>MEKETFGYVQGVLLKERLFEQRSPFQSMQVIDSHLFGRCLVLDGALQTSEWDEFMYHEMLVHVPLLTHPSPRRVLIIGGGDGGALRRVLDHPHTNAVQVEIDASVIKNSQRFLPSISKGAFENPRANVVIGNGFEYIREHEGEFDVVLVDSTDPVGAAVPLFQEPFYRDVFASLKDDGLLAAQSNSPIYMALELKAQLENLREVFPLVRTYLGSVPAYPGGLWSYTIASKRYDPTQVSKAGIAARLARAGISARYYSPDVHHAAFVLPPFIAEFVS</sequence>
<evidence type="ECO:0000256" key="2">
    <source>
        <dbReference type="ARBA" id="ARBA00022679"/>
    </source>
</evidence>
<dbReference type="Gene3D" id="3.40.50.150">
    <property type="entry name" value="Vaccinia Virus protein VP39"/>
    <property type="match status" value="1"/>
</dbReference>